<dbReference type="AlphaFoldDB" id="A0AAJ0EU72"/>
<keyword evidence="1" id="KW-0472">Membrane</keyword>
<accession>A0AAJ0EU72</accession>
<evidence type="ECO:0000256" key="1">
    <source>
        <dbReference type="SAM" id="Phobius"/>
    </source>
</evidence>
<keyword evidence="1" id="KW-0812">Transmembrane</keyword>
<organism evidence="2 3">
    <name type="scientific">Colletotrichum godetiae</name>
    <dbReference type="NCBI Taxonomy" id="1209918"/>
    <lineage>
        <taxon>Eukaryota</taxon>
        <taxon>Fungi</taxon>
        <taxon>Dikarya</taxon>
        <taxon>Ascomycota</taxon>
        <taxon>Pezizomycotina</taxon>
        <taxon>Sordariomycetes</taxon>
        <taxon>Hypocreomycetidae</taxon>
        <taxon>Glomerellales</taxon>
        <taxon>Glomerellaceae</taxon>
        <taxon>Colletotrichum</taxon>
        <taxon>Colletotrichum acutatum species complex</taxon>
    </lineage>
</organism>
<dbReference type="GeneID" id="85459788"/>
<keyword evidence="1" id="KW-1133">Transmembrane helix</keyword>
<evidence type="ECO:0000313" key="3">
    <source>
        <dbReference type="Proteomes" id="UP001224890"/>
    </source>
</evidence>
<sequence length="75" mass="8513">MPGLTTQTLVQSEKQEKPLVVWQSLKKCLPPAGNKDIEFWWSLTGYHLAVMIDAAGYTTQLLLLLLLYLTPWRPG</sequence>
<dbReference type="Proteomes" id="UP001224890">
    <property type="component" value="Unassembled WGS sequence"/>
</dbReference>
<name>A0AAJ0EU72_9PEZI</name>
<comment type="caution">
    <text evidence="2">The sequence shown here is derived from an EMBL/GenBank/DDBJ whole genome shotgun (WGS) entry which is preliminary data.</text>
</comment>
<gene>
    <name evidence="2" type="ORF">BDP55DRAFT_668907</name>
</gene>
<dbReference type="RefSeq" id="XP_060428051.1">
    <property type="nucleotide sequence ID" value="XM_060575262.1"/>
</dbReference>
<evidence type="ECO:0000313" key="2">
    <source>
        <dbReference type="EMBL" id="KAK1674048.1"/>
    </source>
</evidence>
<protein>
    <submittedName>
        <fullName evidence="2">Uncharacterized protein</fullName>
    </submittedName>
</protein>
<reference evidence="2" key="1">
    <citation type="submission" date="2021-06" db="EMBL/GenBank/DDBJ databases">
        <title>Comparative genomics, transcriptomics and evolutionary studies reveal genomic signatures of adaptation to plant cell wall in hemibiotrophic fungi.</title>
        <authorList>
            <consortium name="DOE Joint Genome Institute"/>
            <person name="Baroncelli R."/>
            <person name="Diaz J.F."/>
            <person name="Benocci T."/>
            <person name="Peng M."/>
            <person name="Battaglia E."/>
            <person name="Haridas S."/>
            <person name="Andreopoulos W."/>
            <person name="Labutti K."/>
            <person name="Pangilinan J."/>
            <person name="Floch G.L."/>
            <person name="Makela M.R."/>
            <person name="Henrissat B."/>
            <person name="Grigoriev I.V."/>
            <person name="Crouch J.A."/>
            <person name="De Vries R.P."/>
            <person name="Sukno S.A."/>
            <person name="Thon M.R."/>
        </authorList>
    </citation>
    <scope>NUCLEOTIDE SEQUENCE</scope>
    <source>
        <strain evidence="2">CBS 193.32</strain>
    </source>
</reference>
<proteinExistence type="predicted"/>
<dbReference type="EMBL" id="JAHMHR010000028">
    <property type="protein sequence ID" value="KAK1674048.1"/>
    <property type="molecule type" value="Genomic_DNA"/>
</dbReference>
<keyword evidence="3" id="KW-1185">Reference proteome</keyword>
<feature type="transmembrane region" description="Helical" evidence="1">
    <location>
        <begin position="46"/>
        <end position="69"/>
    </location>
</feature>